<dbReference type="AlphaFoldDB" id="A0A106PUJ5"/>
<dbReference type="EMBL" id="LPHD01000180">
    <property type="protein sequence ID" value="KWA74608.1"/>
    <property type="molecule type" value="Genomic_DNA"/>
</dbReference>
<evidence type="ECO:0000313" key="3">
    <source>
        <dbReference type="Proteomes" id="UP000060630"/>
    </source>
</evidence>
<reference evidence="2 3" key="1">
    <citation type="submission" date="2015-11" db="EMBL/GenBank/DDBJ databases">
        <title>Expanding the genomic diversity of Burkholderia species for the development of highly accurate diagnostics.</title>
        <authorList>
            <person name="Sahl J."/>
            <person name="Keim P."/>
            <person name="Wagner D."/>
        </authorList>
    </citation>
    <scope>NUCLEOTIDE SEQUENCE [LARGE SCALE GENOMIC DNA]</scope>
    <source>
        <strain evidence="2 3">MSMB2087WGS</strain>
    </source>
</reference>
<protein>
    <recommendedName>
        <fullName evidence="1">DUF6900 domain-containing protein</fullName>
    </recommendedName>
</protein>
<feature type="domain" description="DUF6900" evidence="1">
    <location>
        <begin position="6"/>
        <end position="54"/>
    </location>
</feature>
<dbReference type="RefSeq" id="WP_060193221.1">
    <property type="nucleotide sequence ID" value="NZ_LPHD01000180.1"/>
</dbReference>
<proteinExistence type="predicted"/>
<dbReference type="Proteomes" id="UP000060630">
    <property type="component" value="Unassembled WGS sequence"/>
</dbReference>
<dbReference type="Pfam" id="PF21841">
    <property type="entry name" value="DUF6900"/>
    <property type="match status" value="1"/>
</dbReference>
<accession>A0A106PUJ5</accession>
<comment type="caution">
    <text evidence="2">The sequence shown here is derived from an EMBL/GenBank/DDBJ whole genome shotgun (WGS) entry which is preliminary data.</text>
</comment>
<evidence type="ECO:0000313" key="2">
    <source>
        <dbReference type="EMBL" id="KWA74608.1"/>
    </source>
</evidence>
<dbReference type="InterPro" id="IPR054195">
    <property type="entry name" value="DUF6900"/>
</dbReference>
<evidence type="ECO:0000259" key="1">
    <source>
        <dbReference type="Pfam" id="PF21841"/>
    </source>
</evidence>
<organism evidence="2 3">
    <name type="scientific">Burkholderia ubonensis</name>
    <dbReference type="NCBI Taxonomy" id="101571"/>
    <lineage>
        <taxon>Bacteria</taxon>
        <taxon>Pseudomonadati</taxon>
        <taxon>Pseudomonadota</taxon>
        <taxon>Betaproteobacteria</taxon>
        <taxon>Burkholderiales</taxon>
        <taxon>Burkholderiaceae</taxon>
        <taxon>Burkholderia</taxon>
        <taxon>Burkholderia cepacia complex</taxon>
    </lineage>
</organism>
<name>A0A106PUJ5_9BURK</name>
<gene>
    <name evidence="2" type="ORF">WL29_01760</name>
</gene>
<sequence>MNRRELDALLTAIARKHLQLDTLQTRYSDRLDFHDCAVWIIRDALEAAFDAGVAHGRSLVNPSN</sequence>